<evidence type="ECO:0000313" key="2">
    <source>
        <dbReference type="EMBL" id="MDP9923110.1"/>
    </source>
</evidence>
<dbReference type="RefSeq" id="WP_307636651.1">
    <property type="nucleotide sequence ID" value="NZ_JAUSRR010000003.1"/>
</dbReference>
<evidence type="ECO:0008006" key="4">
    <source>
        <dbReference type="Google" id="ProtNLM"/>
    </source>
</evidence>
<evidence type="ECO:0000313" key="3">
    <source>
        <dbReference type="Proteomes" id="UP001244295"/>
    </source>
</evidence>
<dbReference type="AlphaFoldDB" id="A0AAW8DUB0"/>
<comment type="caution">
    <text evidence="2">The sequence shown here is derived from an EMBL/GenBank/DDBJ whole genome shotgun (WGS) entry which is preliminary data.</text>
</comment>
<proteinExistence type="predicted"/>
<reference evidence="2" key="1">
    <citation type="submission" date="2023-07" db="EMBL/GenBank/DDBJ databases">
        <title>Sorghum-associated microbial communities from plants grown in Nebraska, USA.</title>
        <authorList>
            <person name="Schachtman D."/>
        </authorList>
    </citation>
    <scope>NUCLEOTIDE SEQUENCE</scope>
    <source>
        <strain evidence="2">DS2795</strain>
    </source>
</reference>
<feature type="transmembrane region" description="Helical" evidence="1">
    <location>
        <begin position="53"/>
        <end position="74"/>
    </location>
</feature>
<keyword evidence="1" id="KW-0812">Transmembrane</keyword>
<organism evidence="2 3">
    <name type="scientific">Variovorax boronicumulans</name>
    <dbReference type="NCBI Taxonomy" id="436515"/>
    <lineage>
        <taxon>Bacteria</taxon>
        <taxon>Pseudomonadati</taxon>
        <taxon>Pseudomonadota</taxon>
        <taxon>Betaproteobacteria</taxon>
        <taxon>Burkholderiales</taxon>
        <taxon>Comamonadaceae</taxon>
        <taxon>Variovorax</taxon>
    </lineage>
</organism>
<evidence type="ECO:0000256" key="1">
    <source>
        <dbReference type="SAM" id="Phobius"/>
    </source>
</evidence>
<protein>
    <recommendedName>
        <fullName evidence="4">DUF3325 domain-containing protein</fullName>
    </recommendedName>
</protein>
<keyword evidence="1" id="KW-0472">Membrane</keyword>
<keyword evidence="1" id="KW-1133">Transmembrane helix</keyword>
<sequence>MWIGTLLAAISGWFFLCATRRAEGRLQGWRGTALGLTAALLAAWQMHASGMGWATSVAQVLAVAMLALPCLSYWQAARRRTARATARGVSR</sequence>
<name>A0AAW8DUB0_9BURK</name>
<dbReference type="Proteomes" id="UP001244295">
    <property type="component" value="Unassembled WGS sequence"/>
</dbReference>
<accession>A0AAW8DUB0</accession>
<gene>
    <name evidence="2" type="ORF">J2W25_002131</name>
</gene>
<dbReference type="EMBL" id="JAUSRR010000003">
    <property type="protein sequence ID" value="MDP9923110.1"/>
    <property type="molecule type" value="Genomic_DNA"/>
</dbReference>